<dbReference type="InterPro" id="IPR045864">
    <property type="entry name" value="aa-tRNA-synth_II/BPL/LPL"/>
</dbReference>
<dbReference type="CDD" id="cd00773">
    <property type="entry name" value="HisRS-like_core"/>
    <property type="match status" value="1"/>
</dbReference>
<dbReference type="HAMAP" id="MF_00127">
    <property type="entry name" value="His_tRNA_synth"/>
    <property type="match status" value="1"/>
</dbReference>
<gene>
    <name evidence="11" type="primary">hisS</name>
    <name evidence="14" type="ORF">A3K49_07795</name>
</gene>
<comment type="caution">
    <text evidence="14">The sequence shown here is derived from an EMBL/GenBank/DDBJ whole genome shotgun (WGS) entry which is preliminary data.</text>
</comment>
<comment type="catalytic activity">
    <reaction evidence="10 11">
        <text>tRNA(His) + L-histidine + ATP = L-histidyl-tRNA(His) + AMP + diphosphate + H(+)</text>
        <dbReference type="Rhea" id="RHEA:17313"/>
        <dbReference type="Rhea" id="RHEA-COMP:9665"/>
        <dbReference type="Rhea" id="RHEA-COMP:9689"/>
        <dbReference type="ChEBI" id="CHEBI:15378"/>
        <dbReference type="ChEBI" id="CHEBI:30616"/>
        <dbReference type="ChEBI" id="CHEBI:33019"/>
        <dbReference type="ChEBI" id="CHEBI:57595"/>
        <dbReference type="ChEBI" id="CHEBI:78442"/>
        <dbReference type="ChEBI" id="CHEBI:78527"/>
        <dbReference type="ChEBI" id="CHEBI:456215"/>
        <dbReference type="EC" id="6.1.1.21"/>
    </reaction>
</comment>
<comment type="subcellular location">
    <subcellularLocation>
        <location evidence="1 11">Cytoplasm</location>
    </subcellularLocation>
</comment>
<name>A0A1F4T8J1_UNCSA</name>
<evidence type="ECO:0000256" key="10">
    <source>
        <dbReference type="ARBA" id="ARBA00047639"/>
    </source>
</evidence>
<keyword evidence="9 11" id="KW-0030">Aminoacyl-tRNA synthetase</keyword>
<feature type="domain" description="Aminoacyl-transfer RNA synthetases class-II family profile" evidence="13">
    <location>
        <begin position="1"/>
        <end position="337"/>
    </location>
</feature>
<dbReference type="GO" id="GO:0004821">
    <property type="term" value="F:histidine-tRNA ligase activity"/>
    <property type="evidence" value="ECO:0007669"/>
    <property type="project" value="UniProtKB-UniRule"/>
</dbReference>
<dbReference type="InterPro" id="IPR004154">
    <property type="entry name" value="Anticodon-bd"/>
</dbReference>
<evidence type="ECO:0000256" key="11">
    <source>
        <dbReference type="HAMAP-Rule" id="MF_00127"/>
    </source>
</evidence>
<feature type="binding site" evidence="12">
    <location>
        <position position="257"/>
    </location>
    <ligand>
        <name>L-histidine</name>
        <dbReference type="ChEBI" id="CHEBI:57595"/>
    </ligand>
</feature>
<dbReference type="InterPro" id="IPR041715">
    <property type="entry name" value="HisRS-like_core"/>
</dbReference>
<dbReference type="PROSITE" id="PS50862">
    <property type="entry name" value="AA_TRNA_LIGASE_II"/>
    <property type="match status" value="1"/>
</dbReference>
<evidence type="ECO:0000256" key="3">
    <source>
        <dbReference type="ARBA" id="ARBA00011738"/>
    </source>
</evidence>
<evidence type="ECO:0000256" key="1">
    <source>
        <dbReference type="ARBA" id="ARBA00004496"/>
    </source>
</evidence>
<protein>
    <recommendedName>
        <fullName evidence="11">Histidine--tRNA ligase</fullName>
        <ecNumber evidence="11">6.1.1.21</ecNumber>
    </recommendedName>
    <alternativeName>
        <fullName evidence="11">Histidyl-tRNA synthetase</fullName>
        <shortName evidence="11">HisRS</shortName>
    </alternativeName>
</protein>
<proteinExistence type="inferred from homology"/>
<evidence type="ECO:0000256" key="12">
    <source>
        <dbReference type="PIRSR" id="PIRSR001549-1"/>
    </source>
</evidence>
<feature type="binding site" evidence="12">
    <location>
        <position position="112"/>
    </location>
    <ligand>
        <name>L-histidine</name>
        <dbReference type="ChEBI" id="CHEBI:57595"/>
    </ligand>
</feature>
<dbReference type="Gene3D" id="3.30.930.10">
    <property type="entry name" value="Bira Bifunctional Protein, Domain 2"/>
    <property type="match status" value="1"/>
</dbReference>
<dbReference type="InterPro" id="IPR036621">
    <property type="entry name" value="Anticodon-bd_dom_sf"/>
</dbReference>
<keyword evidence="5 11" id="KW-0436">Ligase</keyword>
<dbReference type="GO" id="GO:0005524">
    <property type="term" value="F:ATP binding"/>
    <property type="evidence" value="ECO:0007669"/>
    <property type="project" value="UniProtKB-UniRule"/>
</dbReference>
<dbReference type="Gene3D" id="3.40.50.800">
    <property type="entry name" value="Anticodon-binding domain"/>
    <property type="match status" value="1"/>
</dbReference>
<reference evidence="14 15" key="1">
    <citation type="journal article" date="2016" name="Nat. Commun.">
        <title>Thousands of microbial genomes shed light on interconnected biogeochemical processes in an aquifer system.</title>
        <authorList>
            <person name="Anantharaman K."/>
            <person name="Brown C.T."/>
            <person name="Hug L.A."/>
            <person name="Sharon I."/>
            <person name="Castelle C.J."/>
            <person name="Probst A.J."/>
            <person name="Thomas B.C."/>
            <person name="Singh A."/>
            <person name="Wilkins M.J."/>
            <person name="Karaoz U."/>
            <person name="Brodie E.L."/>
            <person name="Williams K.H."/>
            <person name="Hubbard S.S."/>
            <person name="Banfield J.F."/>
        </authorList>
    </citation>
    <scope>NUCLEOTIDE SEQUENCE [LARGE SCALE GENOMIC DNA]</scope>
</reference>
<evidence type="ECO:0000256" key="2">
    <source>
        <dbReference type="ARBA" id="ARBA00008226"/>
    </source>
</evidence>
<dbReference type="InterPro" id="IPR015807">
    <property type="entry name" value="His-tRNA-ligase"/>
</dbReference>
<sequence>MKYTAPRGTKDILPEEARLWQYIEDNCRDIFFLYNYQEIRTPVFEATELFSRSIGQTTDIVKKEMYTFADRKGRSLTLRPEATAAVVRAGLENNLISPDNFSKFFYIGPMFRYERPQAGRQRQFHQAGVEAFGSADPLLDAEVIVMAVKLFNSLGLTGLRVNLNSVGCGKCQPGYRQAVQDYFRSHIGGMCADCQERLETNPMRILDCKEAACQKVIAAAPASASHLCEECDAHFKKLLNYLDAAKVEYQRSDRLVRGLDYYTKTAFEVVSSQLGAQNAVCGGGRYDNLVEELGGKATPAIGFAIGLERLVEIMKQTKLAGHDSRGLLLYIATIGEPARKVAFDLLLKGRESGIPADMDYSGKSLKAQMKAADRQKAQYVYIIGEDEVAKGGAVLKNMATSEERTVTFENILYEPFGLEAVREEPSCGGCGGNCTCGDDND</sequence>
<evidence type="ECO:0000256" key="4">
    <source>
        <dbReference type="ARBA" id="ARBA00022490"/>
    </source>
</evidence>
<evidence type="ECO:0000256" key="8">
    <source>
        <dbReference type="ARBA" id="ARBA00022917"/>
    </source>
</evidence>
<dbReference type="Proteomes" id="UP000178602">
    <property type="component" value="Unassembled WGS sequence"/>
</dbReference>
<dbReference type="PIRSF" id="PIRSF001549">
    <property type="entry name" value="His-tRNA_synth"/>
    <property type="match status" value="1"/>
</dbReference>
<dbReference type="InterPro" id="IPR006195">
    <property type="entry name" value="aa-tRNA-synth_II"/>
</dbReference>
<dbReference type="InterPro" id="IPR004516">
    <property type="entry name" value="HisRS/HisZ"/>
</dbReference>
<dbReference type="PANTHER" id="PTHR43707">
    <property type="entry name" value="HISTIDYL-TRNA SYNTHETASE"/>
    <property type="match status" value="1"/>
</dbReference>
<dbReference type="SUPFAM" id="SSF52954">
    <property type="entry name" value="Class II aaRS ABD-related"/>
    <property type="match status" value="1"/>
</dbReference>
<dbReference type="GO" id="GO:0005737">
    <property type="term" value="C:cytoplasm"/>
    <property type="evidence" value="ECO:0007669"/>
    <property type="project" value="UniProtKB-SubCell"/>
</dbReference>
<feature type="binding site" evidence="12">
    <location>
        <position position="126"/>
    </location>
    <ligand>
        <name>L-histidine</name>
        <dbReference type="ChEBI" id="CHEBI:57595"/>
    </ligand>
</feature>
<accession>A0A1F4T8J1</accession>
<dbReference type="FunFam" id="3.30.930.10:FF:000005">
    <property type="entry name" value="Histidine--tRNA ligase"/>
    <property type="match status" value="1"/>
</dbReference>
<keyword evidence="4 11" id="KW-0963">Cytoplasm</keyword>
<evidence type="ECO:0000256" key="7">
    <source>
        <dbReference type="ARBA" id="ARBA00022840"/>
    </source>
</evidence>
<comment type="similarity">
    <text evidence="2 11">Belongs to the class-II aminoacyl-tRNA synthetase family.</text>
</comment>
<dbReference type="NCBIfam" id="TIGR00442">
    <property type="entry name" value="hisS"/>
    <property type="match status" value="1"/>
</dbReference>
<feature type="binding site" evidence="12">
    <location>
        <begin position="261"/>
        <end position="262"/>
    </location>
    <ligand>
        <name>L-histidine</name>
        <dbReference type="ChEBI" id="CHEBI:57595"/>
    </ligand>
</feature>
<evidence type="ECO:0000313" key="14">
    <source>
        <dbReference type="EMBL" id="OGC28830.1"/>
    </source>
</evidence>
<evidence type="ECO:0000256" key="6">
    <source>
        <dbReference type="ARBA" id="ARBA00022741"/>
    </source>
</evidence>
<keyword evidence="7 11" id="KW-0067">ATP-binding</keyword>
<dbReference type="EC" id="6.1.1.21" evidence="11"/>
<dbReference type="GO" id="GO:0006427">
    <property type="term" value="P:histidyl-tRNA aminoacylation"/>
    <property type="evidence" value="ECO:0007669"/>
    <property type="project" value="UniProtKB-UniRule"/>
</dbReference>
<dbReference type="PANTHER" id="PTHR43707:SF1">
    <property type="entry name" value="HISTIDINE--TRNA LIGASE, MITOCHONDRIAL-RELATED"/>
    <property type="match status" value="1"/>
</dbReference>
<organism evidence="14 15">
    <name type="scientific">candidate division WOR-1 bacterium RIFOXYC12_FULL_54_18</name>
    <dbReference type="NCBI Taxonomy" id="1802584"/>
    <lineage>
        <taxon>Bacteria</taxon>
        <taxon>Bacillati</taxon>
        <taxon>Saganbacteria</taxon>
    </lineage>
</organism>
<dbReference type="AlphaFoldDB" id="A0A1F4T8J1"/>
<comment type="subunit">
    <text evidence="3 11">Homodimer.</text>
</comment>
<evidence type="ECO:0000256" key="5">
    <source>
        <dbReference type="ARBA" id="ARBA00022598"/>
    </source>
</evidence>
<dbReference type="InterPro" id="IPR033656">
    <property type="entry name" value="HisRS_anticodon"/>
</dbReference>
<dbReference type="SUPFAM" id="SSF55681">
    <property type="entry name" value="Class II aaRS and biotin synthetases"/>
    <property type="match status" value="1"/>
</dbReference>
<evidence type="ECO:0000259" key="13">
    <source>
        <dbReference type="PROSITE" id="PS50862"/>
    </source>
</evidence>
<dbReference type="EMBL" id="MEUG01000001">
    <property type="protein sequence ID" value="OGC28830.1"/>
    <property type="molecule type" value="Genomic_DNA"/>
</dbReference>
<dbReference type="CDD" id="cd00859">
    <property type="entry name" value="HisRS_anticodon"/>
    <property type="match status" value="1"/>
</dbReference>
<feature type="binding site" evidence="12">
    <location>
        <begin position="81"/>
        <end position="83"/>
    </location>
    <ligand>
        <name>L-histidine</name>
        <dbReference type="ChEBI" id="CHEBI:57595"/>
    </ligand>
</feature>
<keyword evidence="6 11" id="KW-0547">Nucleotide-binding</keyword>
<dbReference type="Pfam" id="PF03129">
    <property type="entry name" value="HGTP_anticodon"/>
    <property type="match status" value="1"/>
</dbReference>
<dbReference type="Pfam" id="PF13393">
    <property type="entry name" value="tRNA-synt_His"/>
    <property type="match status" value="1"/>
</dbReference>
<keyword evidence="8 11" id="KW-0648">Protein biosynthesis</keyword>
<evidence type="ECO:0000256" key="9">
    <source>
        <dbReference type="ARBA" id="ARBA00023146"/>
    </source>
</evidence>
<evidence type="ECO:0000313" key="15">
    <source>
        <dbReference type="Proteomes" id="UP000178602"/>
    </source>
</evidence>
<feature type="binding site" evidence="12">
    <location>
        <position position="130"/>
    </location>
    <ligand>
        <name>L-histidine</name>
        <dbReference type="ChEBI" id="CHEBI:57595"/>
    </ligand>
</feature>